<evidence type="ECO:0000313" key="11">
    <source>
        <dbReference type="Proteomes" id="UP000371041"/>
    </source>
</evidence>
<dbReference type="Proteomes" id="UP000371041">
    <property type="component" value="Chromosome"/>
</dbReference>
<feature type="compositionally biased region" description="Basic and acidic residues" evidence="8">
    <location>
        <begin position="132"/>
        <end position="150"/>
    </location>
</feature>
<keyword evidence="7" id="KW-0812">Transmembrane</keyword>
<comment type="similarity">
    <text evidence="1 7">Belongs to the CcmH/CycL/Ccl2/NrfF family.</text>
</comment>
<dbReference type="PANTHER" id="PTHR47870:SF1">
    <property type="entry name" value="CYTOCHROME C-TYPE BIOGENESIS PROTEIN CCMH"/>
    <property type="match status" value="1"/>
</dbReference>
<evidence type="ECO:0000256" key="5">
    <source>
        <dbReference type="ARBA" id="ARBA00022748"/>
    </source>
</evidence>
<dbReference type="AlphaFoldDB" id="A0A5Q3Q700"/>
<dbReference type="EMBL" id="CP045929">
    <property type="protein sequence ID" value="QGK70252.1"/>
    <property type="molecule type" value="Genomic_DNA"/>
</dbReference>
<keyword evidence="6 7" id="KW-0408">Iron</keyword>
<organism evidence="10 11">
    <name type="scientific">Allosaccharopolyspora coralli</name>
    <dbReference type="NCBI Taxonomy" id="2665642"/>
    <lineage>
        <taxon>Bacteria</taxon>
        <taxon>Bacillati</taxon>
        <taxon>Actinomycetota</taxon>
        <taxon>Actinomycetes</taxon>
        <taxon>Pseudonocardiales</taxon>
        <taxon>Pseudonocardiaceae</taxon>
        <taxon>Allosaccharopolyspora</taxon>
    </lineage>
</organism>
<dbReference type="KEGG" id="sace:GIY23_12585"/>
<gene>
    <name evidence="10" type="ORF">GIY23_12585</name>
</gene>
<protein>
    <recommendedName>
        <fullName evidence="7">Cytochrome c-type biogenesis protein</fullName>
    </recommendedName>
</protein>
<dbReference type="CDD" id="cd16378">
    <property type="entry name" value="CcmH_N"/>
    <property type="match status" value="1"/>
</dbReference>
<feature type="transmembrane region" description="Helical" evidence="7">
    <location>
        <begin position="104"/>
        <end position="124"/>
    </location>
</feature>
<evidence type="ECO:0000256" key="8">
    <source>
        <dbReference type="SAM" id="MobiDB-lite"/>
    </source>
</evidence>
<feature type="domain" description="CcmH/CycL/Ccl2/NrfF N-terminal" evidence="9">
    <location>
        <begin position="28"/>
        <end position="139"/>
    </location>
</feature>
<comment type="function">
    <text evidence="7">Possible subunit of a heme lyase.</text>
</comment>
<keyword evidence="7" id="KW-1133">Transmembrane helix</keyword>
<proteinExistence type="inferred from homology"/>
<name>A0A5Q3Q700_9PSEU</name>
<dbReference type="GO" id="GO:0005886">
    <property type="term" value="C:plasma membrane"/>
    <property type="evidence" value="ECO:0007669"/>
    <property type="project" value="TreeGrafter"/>
</dbReference>
<dbReference type="InterPro" id="IPR051263">
    <property type="entry name" value="C-type_cytochrome_biogenesis"/>
</dbReference>
<evidence type="ECO:0000256" key="4">
    <source>
        <dbReference type="ARBA" id="ARBA00022729"/>
    </source>
</evidence>
<evidence type="ECO:0000256" key="1">
    <source>
        <dbReference type="ARBA" id="ARBA00010342"/>
    </source>
</evidence>
<dbReference type="Pfam" id="PF03918">
    <property type="entry name" value="CcmH"/>
    <property type="match status" value="1"/>
</dbReference>
<sequence length="159" mass="17406">MRSRWVQAGLVGVILAALTVVVLGLASGDPGPQDRARELEQQLRCPVCNSVSVSESMSDTAQAMRRSVAEQIAAGRTDQQILDYFRDRYGQWVLLDPPARGSTLLVWVLPGLAGLAGAVVILLWSRHRHTPKELPPETRQKVASEVERMRTAPAVEDSP</sequence>
<keyword evidence="2 7" id="KW-0349">Heme</keyword>
<evidence type="ECO:0000256" key="2">
    <source>
        <dbReference type="ARBA" id="ARBA00022617"/>
    </source>
</evidence>
<dbReference type="GO" id="GO:0046872">
    <property type="term" value="F:metal ion binding"/>
    <property type="evidence" value="ECO:0007669"/>
    <property type="project" value="UniProtKB-KW"/>
</dbReference>
<dbReference type="Gene3D" id="1.10.8.640">
    <property type="entry name" value="Cytochrome C biogenesis protein"/>
    <property type="match status" value="1"/>
</dbReference>
<evidence type="ECO:0000313" key="10">
    <source>
        <dbReference type="EMBL" id="QGK70252.1"/>
    </source>
</evidence>
<keyword evidence="7" id="KW-0472">Membrane</keyword>
<dbReference type="GO" id="GO:0017004">
    <property type="term" value="P:cytochrome complex assembly"/>
    <property type="evidence" value="ECO:0007669"/>
    <property type="project" value="UniProtKB-KW"/>
</dbReference>
<keyword evidence="3 7" id="KW-0479">Metal-binding</keyword>
<keyword evidence="4 7" id="KW-0732">Signal</keyword>
<keyword evidence="11" id="KW-1185">Reference proteome</keyword>
<evidence type="ECO:0000256" key="3">
    <source>
        <dbReference type="ARBA" id="ARBA00022723"/>
    </source>
</evidence>
<evidence type="ECO:0000259" key="9">
    <source>
        <dbReference type="Pfam" id="PF03918"/>
    </source>
</evidence>
<dbReference type="InterPro" id="IPR038297">
    <property type="entry name" value="CcmH/CycL/NrfF/Ccl2_sf"/>
</dbReference>
<keyword evidence="5" id="KW-0201">Cytochrome c-type biogenesis</keyword>
<dbReference type="PANTHER" id="PTHR47870">
    <property type="entry name" value="CYTOCHROME C-TYPE BIOGENESIS PROTEIN CCMH"/>
    <property type="match status" value="1"/>
</dbReference>
<evidence type="ECO:0000256" key="6">
    <source>
        <dbReference type="ARBA" id="ARBA00023004"/>
    </source>
</evidence>
<accession>A0A5Q3Q700</accession>
<dbReference type="InterPro" id="IPR005616">
    <property type="entry name" value="CcmH/CycL/Ccl2/NrfF_N"/>
</dbReference>
<feature type="region of interest" description="Disordered" evidence="8">
    <location>
        <begin position="132"/>
        <end position="159"/>
    </location>
</feature>
<dbReference type="RefSeq" id="WP_154076836.1">
    <property type="nucleotide sequence ID" value="NZ_CP045929.1"/>
</dbReference>
<evidence type="ECO:0000256" key="7">
    <source>
        <dbReference type="RuleBase" id="RU364112"/>
    </source>
</evidence>
<reference evidence="11" key="1">
    <citation type="submission" date="2019-11" db="EMBL/GenBank/DDBJ databases">
        <title>The complete genome sequence of Saccharopolyspora sp. E2A.</title>
        <authorList>
            <person name="Zhang G."/>
        </authorList>
    </citation>
    <scope>NUCLEOTIDE SEQUENCE [LARGE SCALE GENOMIC DNA]</scope>
    <source>
        <strain evidence="11">E2A</strain>
    </source>
</reference>